<reference evidence="2" key="3">
    <citation type="submission" date="2014-01" db="EMBL/GenBank/DDBJ databases">
        <title>Evolution of pathogenesis and genome organization in the Tremellales.</title>
        <authorList>
            <person name="Cuomo C."/>
            <person name="Litvintseva A."/>
            <person name="Heitman J."/>
            <person name="Chen Y."/>
            <person name="Sun S."/>
            <person name="Springer D."/>
            <person name="Dromer F."/>
            <person name="Young S."/>
            <person name="Zeng Q."/>
            <person name="Chapman S."/>
            <person name="Gujja S."/>
            <person name="Saif S."/>
            <person name="Birren B."/>
        </authorList>
    </citation>
    <scope>NUCLEOTIDE SEQUENCE</scope>
    <source>
        <strain evidence="2">CBS 10118</strain>
    </source>
</reference>
<reference evidence="2" key="1">
    <citation type="submission" date="2013-07" db="EMBL/GenBank/DDBJ databases">
        <title>The Genome Sequence of Cryptococcus bestiolae CBS10118.</title>
        <authorList>
            <consortium name="The Broad Institute Genome Sequencing Platform"/>
            <person name="Cuomo C."/>
            <person name="Litvintseva A."/>
            <person name="Chen Y."/>
            <person name="Heitman J."/>
            <person name="Sun S."/>
            <person name="Springer D."/>
            <person name="Dromer F."/>
            <person name="Young S.K."/>
            <person name="Zeng Q."/>
            <person name="Gargeya S."/>
            <person name="Fitzgerald M."/>
            <person name="Abouelleil A."/>
            <person name="Alvarado L."/>
            <person name="Berlin A.M."/>
            <person name="Chapman S.B."/>
            <person name="Dewar J."/>
            <person name="Goldberg J."/>
            <person name="Griggs A."/>
            <person name="Gujja S."/>
            <person name="Hansen M."/>
            <person name="Howarth C."/>
            <person name="Imamovic A."/>
            <person name="Larimer J."/>
            <person name="McCowan C."/>
            <person name="Murphy C."/>
            <person name="Pearson M."/>
            <person name="Priest M."/>
            <person name="Roberts A."/>
            <person name="Saif S."/>
            <person name="Shea T."/>
            <person name="Sykes S."/>
            <person name="Wortman J."/>
            <person name="Nusbaum C."/>
            <person name="Birren B."/>
        </authorList>
    </citation>
    <scope>NUCLEOTIDE SEQUENCE [LARGE SCALE GENOMIC DNA]</scope>
    <source>
        <strain evidence="2">CBS 10118</strain>
    </source>
</reference>
<dbReference type="GeneID" id="30204460"/>
<dbReference type="EMBL" id="CP144541">
    <property type="protein sequence ID" value="WVW79409.1"/>
    <property type="molecule type" value="Genomic_DNA"/>
</dbReference>
<proteinExistence type="predicted"/>
<evidence type="ECO:0000313" key="3">
    <source>
        <dbReference type="EMBL" id="WVW79409.1"/>
    </source>
</evidence>
<protein>
    <submittedName>
        <fullName evidence="2">Uncharacterized protein</fullName>
    </submittedName>
</protein>
<keyword evidence="4" id="KW-1185">Reference proteome</keyword>
<organism evidence="2">
    <name type="scientific">Kwoniella bestiolae CBS 10118</name>
    <dbReference type="NCBI Taxonomy" id="1296100"/>
    <lineage>
        <taxon>Eukaryota</taxon>
        <taxon>Fungi</taxon>
        <taxon>Dikarya</taxon>
        <taxon>Basidiomycota</taxon>
        <taxon>Agaricomycotina</taxon>
        <taxon>Tremellomycetes</taxon>
        <taxon>Tremellales</taxon>
        <taxon>Cryptococcaceae</taxon>
        <taxon>Kwoniella</taxon>
    </lineage>
</organism>
<feature type="region of interest" description="Disordered" evidence="1">
    <location>
        <begin position="1"/>
        <end position="26"/>
    </location>
</feature>
<dbReference type="RefSeq" id="XP_019049643.1">
    <property type="nucleotide sequence ID" value="XM_019186765.1"/>
</dbReference>
<dbReference type="OrthoDB" id="10434464at2759"/>
<sequence>MSCRFRDYLSSDEEDPTSTTSSPRSTPSLVWISDISSSSNATPLRPYHPINSRDVEMVWSIPHLQDTILSHLKKEDQFNLIRVNRSFFTSIIRLSGIYRTIPHQIYAGLLAACPKERRDIDFDAVRTVDLYSHGRPPQPARWEAILMDLPNVENISRGDTALYRSSKPGKFRYEYEYRDIIILGEPHSRLYYPSFVPKEWILGPILHITISDTTAITDIEEQARVFKDSLSTRVKALEGRLDTLKIDLPLPTQIIRETLQELQQYGYEALKIFSMVQKDTEVLEYLQDIPESVLYLTISSRRSATTFISLMDFMKPEVLVALQHINELRINLILPNYDDLPTVQFPNAIFPQDVEPVHFLRTSKTKLQLVFPVVYPLDDPRQLPVYLNFIRRLARYIFPLLDEWDVHAFDNVRPSINIPHDGAIGWTFTKNIVYQSTTRLEESSRGCLNIKSTEV</sequence>
<reference evidence="3" key="4">
    <citation type="submission" date="2024-02" db="EMBL/GenBank/DDBJ databases">
        <title>Comparative genomics of Cryptococcus and Kwoniella reveals pathogenesis evolution and contrasting modes of karyotype evolution via chromosome fusion or intercentromeric recombination.</title>
        <authorList>
            <person name="Coelho M.A."/>
            <person name="David-Palma M."/>
            <person name="Shea T."/>
            <person name="Bowers K."/>
            <person name="McGinley-Smith S."/>
            <person name="Mohammad A.W."/>
            <person name="Gnirke A."/>
            <person name="Yurkov A.M."/>
            <person name="Nowrousian M."/>
            <person name="Sun S."/>
            <person name="Cuomo C.A."/>
            <person name="Heitman J."/>
        </authorList>
    </citation>
    <scope>NUCLEOTIDE SEQUENCE</scope>
    <source>
        <strain evidence="3">CBS 10118</strain>
    </source>
</reference>
<evidence type="ECO:0000313" key="2">
    <source>
        <dbReference type="EMBL" id="OCF28573.1"/>
    </source>
</evidence>
<accession>A0A1B9GC31</accession>
<name>A0A1B9GC31_9TREE</name>
<dbReference type="Proteomes" id="UP000092730">
    <property type="component" value="Chromosome 1"/>
</dbReference>
<dbReference type="EMBL" id="KI894018">
    <property type="protein sequence ID" value="OCF28573.1"/>
    <property type="molecule type" value="Genomic_DNA"/>
</dbReference>
<dbReference type="KEGG" id="kbi:30204460"/>
<gene>
    <name evidence="2" type="ORF">I302_00061</name>
    <name evidence="3" type="ORF">I302_101378</name>
</gene>
<evidence type="ECO:0000256" key="1">
    <source>
        <dbReference type="SAM" id="MobiDB-lite"/>
    </source>
</evidence>
<feature type="compositionally biased region" description="Low complexity" evidence="1">
    <location>
        <begin position="17"/>
        <end position="26"/>
    </location>
</feature>
<dbReference type="AlphaFoldDB" id="A0A1B9GC31"/>
<reference evidence="3" key="2">
    <citation type="submission" date="2013-07" db="EMBL/GenBank/DDBJ databases">
        <authorList>
            <consortium name="The Broad Institute Genome Sequencing Platform"/>
            <person name="Cuomo C."/>
            <person name="Litvintseva A."/>
            <person name="Chen Y."/>
            <person name="Heitman J."/>
            <person name="Sun S."/>
            <person name="Springer D."/>
            <person name="Dromer F."/>
            <person name="Young S.K."/>
            <person name="Zeng Q."/>
            <person name="Gargeya S."/>
            <person name="Fitzgerald M."/>
            <person name="Abouelleil A."/>
            <person name="Alvarado L."/>
            <person name="Berlin A.M."/>
            <person name="Chapman S.B."/>
            <person name="Dewar J."/>
            <person name="Goldberg J."/>
            <person name="Griggs A."/>
            <person name="Gujja S."/>
            <person name="Hansen M."/>
            <person name="Howarth C."/>
            <person name="Imamovic A."/>
            <person name="Larimer J."/>
            <person name="McCowan C."/>
            <person name="Murphy C."/>
            <person name="Pearson M."/>
            <person name="Priest M."/>
            <person name="Roberts A."/>
            <person name="Saif S."/>
            <person name="Shea T."/>
            <person name="Sykes S."/>
            <person name="Wortman J."/>
            <person name="Nusbaum C."/>
            <person name="Birren B."/>
        </authorList>
    </citation>
    <scope>NUCLEOTIDE SEQUENCE</scope>
    <source>
        <strain evidence="3">CBS 10118</strain>
    </source>
</reference>
<evidence type="ECO:0000313" key="4">
    <source>
        <dbReference type="Proteomes" id="UP000092730"/>
    </source>
</evidence>
<dbReference type="VEuPathDB" id="FungiDB:I302_00061"/>